<dbReference type="InterPro" id="IPR044980">
    <property type="entry name" value="NDUFB2_plant/fungi"/>
</dbReference>
<dbReference type="GO" id="GO:0045271">
    <property type="term" value="C:respiratory chain complex I"/>
    <property type="evidence" value="ECO:0007669"/>
    <property type="project" value="InterPro"/>
</dbReference>
<dbReference type="OrthoDB" id="531564at2759"/>
<dbReference type="GeneID" id="33560431"/>
<comment type="caution">
    <text evidence="1">The sequence shown here is derived from an EMBL/GenBank/DDBJ whole genome shotgun (WGS) entry which is preliminary data.</text>
</comment>
<keyword evidence="2" id="KW-1185">Reference proteome</keyword>
<dbReference type="RefSeq" id="XP_021868649.1">
    <property type="nucleotide sequence ID" value="XM_022018622.1"/>
</dbReference>
<name>A0A1Y1UA52_9TREE</name>
<gene>
    <name evidence="1" type="ORF">BD324DRAFT_653163</name>
</gene>
<evidence type="ECO:0000313" key="1">
    <source>
        <dbReference type="EMBL" id="ORX34386.1"/>
    </source>
</evidence>
<dbReference type="GO" id="GO:0005743">
    <property type="term" value="C:mitochondrial inner membrane"/>
    <property type="evidence" value="ECO:0007669"/>
    <property type="project" value="InterPro"/>
</dbReference>
<dbReference type="Proteomes" id="UP000193218">
    <property type="component" value="Unassembled WGS sequence"/>
</dbReference>
<dbReference type="EMBL" id="NBSH01000014">
    <property type="protein sequence ID" value="ORX34386.1"/>
    <property type="molecule type" value="Genomic_DNA"/>
</dbReference>
<dbReference type="AlphaFoldDB" id="A0A1Y1UA52"/>
<dbReference type="PANTHER" id="PTHR36987">
    <property type="entry name" value="NADH DEHYDROGENASE [UBIQUINONE] 1 BETA SUBCOMPLEX SUBUNIT 2-LIKE"/>
    <property type="match status" value="1"/>
</dbReference>
<accession>A0A1Y1UA52</accession>
<evidence type="ECO:0008006" key="3">
    <source>
        <dbReference type="Google" id="ProtNLM"/>
    </source>
</evidence>
<evidence type="ECO:0000313" key="2">
    <source>
        <dbReference type="Proteomes" id="UP000193218"/>
    </source>
</evidence>
<dbReference type="STRING" id="4999.A0A1Y1UA52"/>
<reference evidence="1 2" key="1">
    <citation type="submission" date="2017-03" db="EMBL/GenBank/DDBJ databases">
        <title>Widespread Adenine N6-methylation of Active Genes in Fungi.</title>
        <authorList>
            <consortium name="DOE Joint Genome Institute"/>
            <person name="Mondo S.J."/>
            <person name="Dannebaum R.O."/>
            <person name="Kuo R.C."/>
            <person name="Louie K.B."/>
            <person name="Bewick A.J."/>
            <person name="Labutti K."/>
            <person name="Haridas S."/>
            <person name="Kuo A."/>
            <person name="Salamov A."/>
            <person name="Ahrendt S.R."/>
            <person name="Lau R."/>
            <person name="Bowen B.P."/>
            <person name="Lipzen A."/>
            <person name="Sullivan W."/>
            <person name="Andreopoulos W.B."/>
            <person name="Clum A."/>
            <person name="Lindquist E."/>
            <person name="Daum C."/>
            <person name="Northen T.R."/>
            <person name="Ramamoorthy G."/>
            <person name="Schmitz R.J."/>
            <person name="Gryganskyi A."/>
            <person name="Culley D."/>
            <person name="Magnuson J."/>
            <person name="James T.Y."/>
            <person name="O'Malley M.A."/>
            <person name="Stajich J.E."/>
            <person name="Spatafora J.W."/>
            <person name="Visel A."/>
            <person name="Grigoriev I.V."/>
        </authorList>
    </citation>
    <scope>NUCLEOTIDE SEQUENCE [LARGE SCALE GENOMIC DNA]</scope>
    <source>
        <strain evidence="1 2">NRRL Y-17943</strain>
    </source>
</reference>
<sequence length="58" mass="6710">MMGARPLLPPAPLFHRVLAKGMGATMWFFVFYRARQDGAVMLGWRHPWEGHGHDDDHH</sequence>
<proteinExistence type="predicted"/>
<dbReference type="InParanoid" id="A0A1Y1UA52"/>
<protein>
    <recommendedName>
        <fullName evidence="3">NADH dehydrogenase [ubiquinone] 1 beta subcomplex subunit 2</fullName>
    </recommendedName>
</protein>
<organism evidence="1 2">
    <name type="scientific">Kockovaella imperatae</name>
    <dbReference type="NCBI Taxonomy" id="4999"/>
    <lineage>
        <taxon>Eukaryota</taxon>
        <taxon>Fungi</taxon>
        <taxon>Dikarya</taxon>
        <taxon>Basidiomycota</taxon>
        <taxon>Agaricomycotina</taxon>
        <taxon>Tremellomycetes</taxon>
        <taxon>Tremellales</taxon>
        <taxon>Cuniculitremaceae</taxon>
        <taxon>Kockovaella</taxon>
    </lineage>
</organism>
<dbReference type="PANTHER" id="PTHR36987:SF1">
    <property type="entry name" value="NADH DEHYDROGENASE [UBIQUINONE] 1 BETA SUBCOMPLEX SUBUNIT 2"/>
    <property type="match status" value="1"/>
</dbReference>